<protein>
    <submittedName>
        <fullName evidence="3">Phosphoenolpyruvate synthase</fullName>
    </submittedName>
</protein>
<dbReference type="InterPro" id="IPR013815">
    <property type="entry name" value="ATP_grasp_subdomain_1"/>
</dbReference>
<dbReference type="InterPro" id="IPR002192">
    <property type="entry name" value="PPDK_AMP/ATP-bd"/>
</dbReference>
<keyword evidence="3" id="KW-0670">Pyruvate</keyword>
<dbReference type="GO" id="GO:0005524">
    <property type="term" value="F:ATP binding"/>
    <property type="evidence" value="ECO:0007669"/>
    <property type="project" value="InterPro"/>
</dbReference>
<gene>
    <name evidence="3" type="ORF">HQM25_04535</name>
</gene>
<dbReference type="Gene3D" id="3.30.470.20">
    <property type="entry name" value="ATP-grasp fold, B domain"/>
    <property type="match status" value="1"/>
</dbReference>
<dbReference type="Pfam" id="PF00391">
    <property type="entry name" value="PEP-utilizers"/>
    <property type="match status" value="1"/>
</dbReference>
<evidence type="ECO:0000259" key="1">
    <source>
        <dbReference type="Pfam" id="PF00391"/>
    </source>
</evidence>
<dbReference type="GO" id="GO:0016301">
    <property type="term" value="F:kinase activity"/>
    <property type="evidence" value="ECO:0007669"/>
    <property type="project" value="InterPro"/>
</dbReference>
<dbReference type="InterPro" id="IPR036637">
    <property type="entry name" value="Phosphohistidine_dom_sf"/>
</dbReference>
<dbReference type="InterPro" id="IPR051549">
    <property type="entry name" value="PEP_Utilizing_Enz"/>
</dbReference>
<sequence>MSSSWCLPLADLSAADLETAGGKGANLGELVRAGFAVPPGFVVSTAAYRAAVTAVAAGVDASGRDDAAARVPDAVRGVPLPEEVGESIRSAYAGLGGGRVAVRSSATAEDLPGAAFAGQQDTFLGIEGEDAVLDAVQRCWASLRTERAVAYRARLGIDENAVAIAVVVQRMVPADLAGVLFTADPVTGRRDRTVIDSSPGLGEAVVSGLVTPDHAVLGTDGTVIERRAGRAGTVIRQRASGGTEEVHAAEDEDAARLTAAQLAQLAGLGRRIAAHFGRPQDIEWAFADGEPAILQARPMTALPPAPIRLTRRQRLTGPVILELVPRRPFPMELSAWIEPNVGLHVERLVGGIVGARFSLRDVLPAVDGVVQQFVPPNPEPTRQVPRTLLRTIGRFRRDPRAWERDPRLAGFRADVDALAARDVRELTWDELVGIPDLAGRLTDRITALRVEYLPPAGAALVRLRVLLTMLGQRGLFAPLVLDAHTATQAANARLAELAALIRARPGLARRAGGLGGPQLHDLVVRDPEAAEVREGLNAFLAEFGHRETASILLPKDPTWSDDPGTVLALVAVLLDDGADRRPDPAAAAAALEAVLRHPLIRATRSARRVRRLVHTAAAAVTVREDTHFELTRTMPIVRHAVQEIGRRLADAGVLADADDAWLLTLDDLRNLPTPRDPRGELAAAAARRRAAYGELAGSPLIAPTTLYGARRTREVAGALVTGFGGGGGRAAGPVRIVRGPDEFATLRTGEVLVCAATNPSWTPLFARAAAVVVDNGGLASHAAIVAREYGIAAVMGTGDGTSVLEDGARVVVDGDRGAVFPEGPDAGLR</sequence>
<proteinExistence type="predicted"/>
<name>A0A7D4UAP8_9MICO</name>
<evidence type="ECO:0000259" key="2">
    <source>
        <dbReference type="Pfam" id="PF01326"/>
    </source>
</evidence>
<organism evidence="3 4">
    <name type="scientific">Microbacterium hominis</name>
    <dbReference type="NCBI Taxonomy" id="162426"/>
    <lineage>
        <taxon>Bacteria</taxon>
        <taxon>Bacillati</taxon>
        <taxon>Actinomycetota</taxon>
        <taxon>Actinomycetes</taxon>
        <taxon>Micrococcales</taxon>
        <taxon>Microbacteriaceae</taxon>
        <taxon>Microbacterium</taxon>
    </lineage>
</organism>
<dbReference type="InterPro" id="IPR008279">
    <property type="entry name" value="PEP-util_enz_mobile_dom"/>
</dbReference>
<dbReference type="PANTHER" id="PTHR43615">
    <property type="entry name" value="PHOSPHOENOLPYRUVATE SYNTHASE-RELATED"/>
    <property type="match status" value="1"/>
</dbReference>
<dbReference type="AlphaFoldDB" id="A0A7D4UAP8"/>
<dbReference type="PANTHER" id="PTHR43615:SF1">
    <property type="entry name" value="PPDK_N DOMAIN-CONTAINING PROTEIN"/>
    <property type="match status" value="1"/>
</dbReference>
<dbReference type="RefSeq" id="WP_172989164.1">
    <property type="nucleotide sequence ID" value="NZ_CP054038.1"/>
</dbReference>
<dbReference type="Gene3D" id="3.30.1490.20">
    <property type="entry name" value="ATP-grasp fold, A domain"/>
    <property type="match status" value="1"/>
</dbReference>
<dbReference type="Pfam" id="PF01326">
    <property type="entry name" value="PPDK_N"/>
    <property type="match status" value="1"/>
</dbReference>
<evidence type="ECO:0000313" key="3">
    <source>
        <dbReference type="EMBL" id="QKJ18723.1"/>
    </source>
</evidence>
<dbReference type="SUPFAM" id="SSF52009">
    <property type="entry name" value="Phosphohistidine domain"/>
    <property type="match status" value="1"/>
</dbReference>
<accession>A0A7D4UAP8</accession>
<dbReference type="EMBL" id="CP054038">
    <property type="protein sequence ID" value="QKJ18723.1"/>
    <property type="molecule type" value="Genomic_DNA"/>
</dbReference>
<dbReference type="Proteomes" id="UP000502498">
    <property type="component" value="Chromosome"/>
</dbReference>
<feature type="domain" description="PEP-utilising enzyme mobile" evidence="1">
    <location>
        <begin position="748"/>
        <end position="817"/>
    </location>
</feature>
<dbReference type="SUPFAM" id="SSF56059">
    <property type="entry name" value="Glutathione synthetase ATP-binding domain-like"/>
    <property type="match status" value="1"/>
</dbReference>
<evidence type="ECO:0000313" key="4">
    <source>
        <dbReference type="Proteomes" id="UP000502498"/>
    </source>
</evidence>
<feature type="domain" description="Pyruvate phosphate dikinase AMP/ATP-binding" evidence="2">
    <location>
        <begin position="18"/>
        <end position="302"/>
    </location>
</feature>
<dbReference type="Gene3D" id="3.50.30.10">
    <property type="entry name" value="Phosphohistidine domain"/>
    <property type="match status" value="1"/>
</dbReference>
<reference evidence="3 4" key="1">
    <citation type="submission" date="2020-05" db="EMBL/GenBank/DDBJ databases">
        <title>Strain PA2F3 complete genome.</title>
        <authorList>
            <person name="Kim Y.-S."/>
            <person name="Kim S.-J."/>
            <person name="Jung H.-k."/>
            <person name="Kim S.-E."/>
            <person name="Kim K.-H."/>
        </authorList>
    </citation>
    <scope>NUCLEOTIDE SEQUENCE [LARGE SCALE GENOMIC DNA]</scope>
    <source>
        <strain evidence="3 4">PA2F3</strain>
    </source>
</reference>